<gene>
    <name evidence="1" type="ORF">Csa_2G437055</name>
</gene>
<name>A0A0A0LQY0_CUCSA</name>
<accession>A0A0A0LQY0</accession>
<proteinExistence type="predicted"/>
<reference evidence="1 2" key="4">
    <citation type="journal article" date="2011" name="BMC Genomics">
        <title>RNA-Seq improves annotation of protein-coding genes in the cucumber genome.</title>
        <authorList>
            <person name="Li Z."/>
            <person name="Zhang Z."/>
            <person name="Yan P."/>
            <person name="Huang S."/>
            <person name="Fei Z."/>
            <person name="Lin K."/>
        </authorList>
    </citation>
    <scope>NUCLEOTIDE SEQUENCE [LARGE SCALE GENOMIC DNA]</scope>
    <source>
        <strain evidence="2">cv. 9930</strain>
    </source>
</reference>
<sequence length="137" mass="16682">MTLESTNYVGFKRFFHHHGELYLLRQINILSFYPLPFKFPYQIPNEILQMKNCQTKSRTYSPPCSKRHHLSLFAPCYIKLNNSFLSCTAFHEPLWLKLHRIFPHFWIPTHFCHHEIHTPILRYHIILQLCIFFHSVW</sequence>
<reference evidence="1 2" key="3">
    <citation type="journal article" date="2010" name="BMC Genomics">
        <title>Transcriptome sequencing and comparative analysis of cucumber flowers with different sex types.</title>
        <authorList>
            <person name="Guo S."/>
            <person name="Zheng Y."/>
            <person name="Joung J.G."/>
            <person name="Liu S."/>
            <person name="Zhang Z."/>
            <person name="Crasta O.R."/>
            <person name="Sobral B.W."/>
            <person name="Xu Y."/>
            <person name="Huang S."/>
            <person name="Fei Z."/>
        </authorList>
    </citation>
    <scope>NUCLEOTIDE SEQUENCE [LARGE SCALE GENOMIC DNA]</scope>
    <source>
        <strain evidence="2">cv. 9930</strain>
    </source>
</reference>
<dbReference type="AlphaFoldDB" id="A0A0A0LQY0"/>
<dbReference type="EMBL" id="CM002923">
    <property type="protein sequence ID" value="KGN63394.1"/>
    <property type="molecule type" value="Genomic_DNA"/>
</dbReference>
<evidence type="ECO:0000313" key="1">
    <source>
        <dbReference type="EMBL" id="KGN63394.1"/>
    </source>
</evidence>
<dbReference type="Proteomes" id="UP000029981">
    <property type="component" value="Chromosome 2"/>
</dbReference>
<keyword evidence="2" id="KW-1185">Reference proteome</keyword>
<organism evidence="1 2">
    <name type="scientific">Cucumis sativus</name>
    <name type="common">Cucumber</name>
    <dbReference type="NCBI Taxonomy" id="3659"/>
    <lineage>
        <taxon>Eukaryota</taxon>
        <taxon>Viridiplantae</taxon>
        <taxon>Streptophyta</taxon>
        <taxon>Embryophyta</taxon>
        <taxon>Tracheophyta</taxon>
        <taxon>Spermatophyta</taxon>
        <taxon>Magnoliopsida</taxon>
        <taxon>eudicotyledons</taxon>
        <taxon>Gunneridae</taxon>
        <taxon>Pentapetalae</taxon>
        <taxon>rosids</taxon>
        <taxon>fabids</taxon>
        <taxon>Cucurbitales</taxon>
        <taxon>Cucurbitaceae</taxon>
        <taxon>Benincaseae</taxon>
        <taxon>Cucumis</taxon>
    </lineage>
</organism>
<dbReference type="Gramene" id="KGN63394">
    <property type="protein sequence ID" value="KGN63394"/>
    <property type="gene ID" value="Csa_2G437055"/>
</dbReference>
<evidence type="ECO:0000313" key="2">
    <source>
        <dbReference type="Proteomes" id="UP000029981"/>
    </source>
</evidence>
<protein>
    <submittedName>
        <fullName evidence="1">Uncharacterized protein</fullName>
    </submittedName>
</protein>
<reference evidence="1 2" key="1">
    <citation type="journal article" date="2009" name="Nat. Genet.">
        <title>The genome of the cucumber, Cucumis sativus L.</title>
        <authorList>
            <person name="Huang S."/>
            <person name="Li R."/>
            <person name="Zhang Z."/>
            <person name="Li L."/>
            <person name="Gu X."/>
            <person name="Fan W."/>
            <person name="Lucas W.J."/>
            <person name="Wang X."/>
            <person name="Xie B."/>
            <person name="Ni P."/>
            <person name="Ren Y."/>
            <person name="Zhu H."/>
            <person name="Li J."/>
            <person name="Lin K."/>
            <person name="Jin W."/>
            <person name="Fei Z."/>
            <person name="Li G."/>
            <person name="Staub J."/>
            <person name="Kilian A."/>
            <person name="van der Vossen E.A."/>
            <person name="Wu Y."/>
            <person name="Guo J."/>
            <person name="He J."/>
            <person name="Jia Z."/>
            <person name="Ren Y."/>
            <person name="Tian G."/>
            <person name="Lu Y."/>
            <person name="Ruan J."/>
            <person name="Qian W."/>
            <person name="Wang M."/>
            <person name="Huang Q."/>
            <person name="Li B."/>
            <person name="Xuan Z."/>
            <person name="Cao J."/>
            <person name="Asan"/>
            <person name="Wu Z."/>
            <person name="Zhang J."/>
            <person name="Cai Q."/>
            <person name="Bai Y."/>
            <person name="Zhao B."/>
            <person name="Han Y."/>
            <person name="Li Y."/>
            <person name="Li X."/>
            <person name="Wang S."/>
            <person name="Shi Q."/>
            <person name="Liu S."/>
            <person name="Cho W.K."/>
            <person name="Kim J.Y."/>
            <person name="Xu Y."/>
            <person name="Heller-Uszynska K."/>
            <person name="Miao H."/>
            <person name="Cheng Z."/>
            <person name="Zhang S."/>
            <person name="Wu J."/>
            <person name="Yang Y."/>
            <person name="Kang H."/>
            <person name="Li M."/>
            <person name="Liang H."/>
            <person name="Ren X."/>
            <person name="Shi Z."/>
            <person name="Wen M."/>
            <person name="Jian M."/>
            <person name="Yang H."/>
            <person name="Zhang G."/>
            <person name="Yang Z."/>
            <person name="Chen R."/>
            <person name="Liu S."/>
            <person name="Li J."/>
            <person name="Ma L."/>
            <person name="Liu H."/>
            <person name="Zhou Y."/>
            <person name="Zhao J."/>
            <person name="Fang X."/>
            <person name="Li G."/>
            <person name="Fang L."/>
            <person name="Li Y."/>
            <person name="Liu D."/>
            <person name="Zheng H."/>
            <person name="Zhang Y."/>
            <person name="Qin N."/>
            <person name="Li Z."/>
            <person name="Yang G."/>
            <person name="Yang S."/>
            <person name="Bolund L."/>
            <person name="Kristiansen K."/>
            <person name="Zheng H."/>
            <person name="Li S."/>
            <person name="Zhang X."/>
            <person name="Yang H."/>
            <person name="Wang J."/>
            <person name="Sun R."/>
            <person name="Zhang B."/>
            <person name="Jiang S."/>
            <person name="Wang J."/>
            <person name="Du Y."/>
            <person name="Li S."/>
        </authorList>
    </citation>
    <scope>NUCLEOTIDE SEQUENCE [LARGE SCALE GENOMIC DNA]</scope>
    <source>
        <strain evidence="2">cv. 9930</strain>
    </source>
</reference>
<reference evidence="1 2" key="2">
    <citation type="journal article" date="2009" name="PLoS ONE">
        <title>An integrated genetic and cytogenetic map of the cucumber genome.</title>
        <authorList>
            <person name="Ren Y."/>
            <person name="Zhang Z."/>
            <person name="Liu J."/>
            <person name="Staub J.E."/>
            <person name="Han Y."/>
            <person name="Cheng Z."/>
            <person name="Li X."/>
            <person name="Lu J."/>
            <person name="Miao H."/>
            <person name="Kang H."/>
            <person name="Xie B."/>
            <person name="Gu X."/>
            <person name="Wang X."/>
            <person name="Du Y."/>
            <person name="Jin W."/>
            <person name="Huang S."/>
        </authorList>
    </citation>
    <scope>NUCLEOTIDE SEQUENCE [LARGE SCALE GENOMIC DNA]</scope>
    <source>
        <strain evidence="2">cv. 9930</strain>
    </source>
</reference>